<organism evidence="1 2">
    <name type="scientific">Halopelagius fulvigenes</name>
    <dbReference type="NCBI Taxonomy" id="1198324"/>
    <lineage>
        <taxon>Archaea</taxon>
        <taxon>Methanobacteriati</taxon>
        <taxon>Methanobacteriota</taxon>
        <taxon>Stenosarchaea group</taxon>
        <taxon>Halobacteria</taxon>
        <taxon>Halobacteriales</taxon>
        <taxon>Haloferacaceae</taxon>
    </lineage>
</organism>
<dbReference type="AlphaFoldDB" id="A0ABD5U2J7"/>
<sequence length="254" mass="27510">MCKVDVVTDRYGLAAPSSEYDSLDAYLLARWTGRGEAESAGYKSLTEWFNRRLLARIYEEHDRTATGVRVESEYEALQGADDARRAEVADDLRRDGIDPESARRAFISWSTMRRHLNDCLGGEKPRAAATTDWEVNSVDVARGRVEEKARAALRSLSSKDRLRGAADAAVEVDVTLSCPDCGAAVSMADAVERGYVCDDHSAFGGAARADSDSDAPERESSLGVLPAETAFGLLTSTSEQFVPLFDAFASLGVA</sequence>
<accession>A0ABD5U2J7</accession>
<keyword evidence="2" id="KW-1185">Reference proteome</keyword>
<reference evidence="1 2" key="1">
    <citation type="journal article" date="2019" name="Int. J. Syst. Evol. Microbiol.">
        <title>The Global Catalogue of Microorganisms (GCM) 10K type strain sequencing project: providing services to taxonomists for standard genome sequencing and annotation.</title>
        <authorList>
            <consortium name="The Broad Institute Genomics Platform"/>
            <consortium name="The Broad Institute Genome Sequencing Center for Infectious Disease"/>
            <person name="Wu L."/>
            <person name="Ma J."/>
        </authorList>
    </citation>
    <scope>NUCLEOTIDE SEQUENCE [LARGE SCALE GENOMIC DNA]</scope>
    <source>
        <strain evidence="1 2">YIM 94188</strain>
    </source>
</reference>
<evidence type="ECO:0000313" key="2">
    <source>
        <dbReference type="Proteomes" id="UP001596408"/>
    </source>
</evidence>
<evidence type="ECO:0000313" key="1">
    <source>
        <dbReference type="EMBL" id="MFC6826604.1"/>
    </source>
</evidence>
<dbReference type="InterPro" id="IPR048925">
    <property type="entry name" value="RdfA"/>
</dbReference>
<proteinExistence type="predicted"/>
<name>A0ABD5U2J7_9EURY</name>
<dbReference type="Proteomes" id="UP001596408">
    <property type="component" value="Unassembled WGS sequence"/>
</dbReference>
<dbReference type="Pfam" id="PF21811">
    <property type="entry name" value="RdfA"/>
    <property type="match status" value="1"/>
</dbReference>
<protein>
    <submittedName>
        <fullName evidence="1">Rod-determining factor RdfA</fullName>
    </submittedName>
</protein>
<dbReference type="EMBL" id="JBHSXH010000015">
    <property type="protein sequence ID" value="MFC6826604.1"/>
    <property type="molecule type" value="Genomic_DNA"/>
</dbReference>
<dbReference type="RefSeq" id="WP_379698457.1">
    <property type="nucleotide sequence ID" value="NZ_JBHSXH010000015.1"/>
</dbReference>
<comment type="caution">
    <text evidence="1">The sequence shown here is derived from an EMBL/GenBank/DDBJ whole genome shotgun (WGS) entry which is preliminary data.</text>
</comment>
<gene>
    <name evidence="1" type="primary">rdfA</name>
    <name evidence="1" type="ORF">ACFQEV_16605</name>
</gene>